<sequence length="97" mass="10684">MVVGGSQQETLDPGFVLLGTRQQGVPNFLHSVISYIVKILQDIHYLMNNLVENKMVIGGSKQETLDLGFVLLGTRQQGVPIILKGLMLLDGFDPVYL</sequence>
<dbReference type="EMBL" id="UZAI01017857">
    <property type="protein sequence ID" value="VDP30410.1"/>
    <property type="molecule type" value="Genomic_DNA"/>
</dbReference>
<evidence type="ECO:0000313" key="1">
    <source>
        <dbReference type="EMBL" id="VDP30410.1"/>
    </source>
</evidence>
<evidence type="ECO:0000313" key="2">
    <source>
        <dbReference type="Proteomes" id="UP000277204"/>
    </source>
</evidence>
<reference evidence="1 2" key="1">
    <citation type="submission" date="2018-11" db="EMBL/GenBank/DDBJ databases">
        <authorList>
            <consortium name="Pathogen Informatics"/>
        </authorList>
    </citation>
    <scope>NUCLEOTIDE SEQUENCE [LARGE SCALE GENOMIC DNA]</scope>
    <source>
        <strain evidence="1 2">Zambia</strain>
    </source>
</reference>
<protein>
    <submittedName>
        <fullName evidence="1">Uncharacterized protein</fullName>
    </submittedName>
</protein>
<organism evidence="1 2">
    <name type="scientific">Schistosoma margrebowiei</name>
    <dbReference type="NCBI Taxonomy" id="48269"/>
    <lineage>
        <taxon>Eukaryota</taxon>
        <taxon>Metazoa</taxon>
        <taxon>Spiralia</taxon>
        <taxon>Lophotrochozoa</taxon>
        <taxon>Platyhelminthes</taxon>
        <taxon>Trematoda</taxon>
        <taxon>Digenea</taxon>
        <taxon>Strigeidida</taxon>
        <taxon>Schistosomatoidea</taxon>
        <taxon>Schistosomatidae</taxon>
        <taxon>Schistosoma</taxon>
    </lineage>
</organism>
<dbReference type="AlphaFoldDB" id="A0A183MSS2"/>
<proteinExistence type="predicted"/>
<accession>A0A183MSS2</accession>
<name>A0A183MSS2_9TREM</name>
<dbReference type="Proteomes" id="UP000277204">
    <property type="component" value="Unassembled WGS sequence"/>
</dbReference>
<gene>
    <name evidence="1" type="ORF">SMRZ_LOCUS19097</name>
</gene>
<keyword evidence="2" id="KW-1185">Reference proteome</keyword>